<dbReference type="InterPro" id="IPR050491">
    <property type="entry name" value="AmpC-like"/>
</dbReference>
<proteinExistence type="predicted"/>
<dbReference type="EMBL" id="HACG01015391">
    <property type="protein sequence ID" value="CEK62256.1"/>
    <property type="molecule type" value="Transcribed_RNA"/>
</dbReference>
<dbReference type="AlphaFoldDB" id="A0A0B6Z2T0"/>
<dbReference type="Gene3D" id="3.40.710.10">
    <property type="entry name" value="DD-peptidase/beta-lactamase superfamily"/>
    <property type="match status" value="1"/>
</dbReference>
<evidence type="ECO:0000313" key="2">
    <source>
        <dbReference type="EMBL" id="CEK62256.1"/>
    </source>
</evidence>
<organism evidence="2">
    <name type="scientific">Arion vulgaris</name>
    <dbReference type="NCBI Taxonomy" id="1028688"/>
    <lineage>
        <taxon>Eukaryota</taxon>
        <taxon>Metazoa</taxon>
        <taxon>Spiralia</taxon>
        <taxon>Lophotrochozoa</taxon>
        <taxon>Mollusca</taxon>
        <taxon>Gastropoda</taxon>
        <taxon>Heterobranchia</taxon>
        <taxon>Euthyneura</taxon>
        <taxon>Panpulmonata</taxon>
        <taxon>Eupulmonata</taxon>
        <taxon>Stylommatophora</taxon>
        <taxon>Helicina</taxon>
        <taxon>Arionoidea</taxon>
        <taxon>Arionidae</taxon>
        <taxon>Arion</taxon>
    </lineage>
</organism>
<dbReference type="PANTHER" id="PTHR46825">
    <property type="entry name" value="D-ALANYL-D-ALANINE-CARBOXYPEPTIDASE/ENDOPEPTIDASE AMPH"/>
    <property type="match status" value="1"/>
</dbReference>
<protein>
    <recommendedName>
        <fullName evidence="1">Beta-lactamase-related domain-containing protein</fullName>
    </recommendedName>
</protein>
<gene>
    <name evidence="2" type="primary">ORF44677</name>
</gene>
<evidence type="ECO:0000259" key="1">
    <source>
        <dbReference type="Pfam" id="PF00144"/>
    </source>
</evidence>
<dbReference type="SUPFAM" id="SSF56601">
    <property type="entry name" value="beta-lactamase/transpeptidase-like"/>
    <property type="match status" value="1"/>
</dbReference>
<dbReference type="InterPro" id="IPR001466">
    <property type="entry name" value="Beta-lactam-related"/>
</dbReference>
<dbReference type="PANTHER" id="PTHR46825:SF15">
    <property type="entry name" value="BETA-LACTAMASE-RELATED DOMAIN-CONTAINING PROTEIN"/>
    <property type="match status" value="1"/>
</dbReference>
<feature type="non-terminal residue" evidence="2">
    <location>
        <position position="1"/>
    </location>
</feature>
<reference evidence="2" key="1">
    <citation type="submission" date="2014-12" db="EMBL/GenBank/DDBJ databases">
        <title>Insight into the proteome of Arion vulgaris.</title>
        <authorList>
            <person name="Aradska J."/>
            <person name="Bulat T."/>
            <person name="Smidak R."/>
            <person name="Sarate P."/>
            <person name="Gangsoo J."/>
            <person name="Sialana F."/>
            <person name="Bilban M."/>
            <person name="Lubec G."/>
        </authorList>
    </citation>
    <scope>NUCLEOTIDE SEQUENCE</scope>
    <source>
        <tissue evidence="2">Skin</tissue>
    </source>
</reference>
<dbReference type="Pfam" id="PF00144">
    <property type="entry name" value="Beta-lactamase"/>
    <property type="match status" value="1"/>
</dbReference>
<feature type="non-terminal residue" evidence="2">
    <location>
        <position position="184"/>
    </location>
</feature>
<name>A0A0B6Z2T0_9EUPU</name>
<sequence length="184" mass="20291">ITELLSNSTWEEMINQTIFQPLGMMSSSFAAHVNFDNVNVALPYSTVDGQFGDIDPAFTKQWNSRCGSGCIFSTADDMAKWMNFHLSKGNNSHGHQVFPESLVNDLHSLQSLLPTTDLSMVHIPQFPVTQTGDMYALGWRVGYYRGFHILTHTGSTPGYASILTLVPAENFGVFIAVNGDDDHA</sequence>
<feature type="domain" description="Beta-lactamase-related" evidence="1">
    <location>
        <begin position="6"/>
        <end position="181"/>
    </location>
</feature>
<dbReference type="InterPro" id="IPR012338">
    <property type="entry name" value="Beta-lactam/transpept-like"/>
</dbReference>
<accession>A0A0B6Z2T0</accession>